<organism evidence="1 2">
    <name type="scientific">Acinetobacter bouvetii</name>
    <dbReference type="NCBI Taxonomy" id="202951"/>
    <lineage>
        <taxon>Bacteria</taxon>
        <taxon>Pseudomonadati</taxon>
        <taxon>Pseudomonadota</taxon>
        <taxon>Gammaproteobacteria</taxon>
        <taxon>Moraxellales</taxon>
        <taxon>Moraxellaceae</taxon>
        <taxon>Acinetobacter</taxon>
    </lineage>
</organism>
<protein>
    <submittedName>
        <fullName evidence="1">Uncharacterized protein</fullName>
    </submittedName>
</protein>
<accession>A0A4Q7AQP1</accession>
<dbReference type="EMBL" id="SGSU01000028">
    <property type="protein sequence ID" value="RZG64070.1"/>
    <property type="molecule type" value="Genomic_DNA"/>
</dbReference>
<evidence type="ECO:0000313" key="1">
    <source>
        <dbReference type="EMBL" id="RZG64070.1"/>
    </source>
</evidence>
<dbReference type="RefSeq" id="WP_130148554.1">
    <property type="nucleotide sequence ID" value="NZ_SGSU01000028.1"/>
</dbReference>
<comment type="caution">
    <text evidence="1">The sequence shown here is derived from an EMBL/GenBank/DDBJ whole genome shotgun (WGS) entry which is preliminary data.</text>
</comment>
<gene>
    <name evidence="1" type="ORF">EXE25_17685</name>
</gene>
<dbReference type="AlphaFoldDB" id="A0A4Q7AQP1"/>
<name>A0A4Q7AQP1_9GAMM</name>
<evidence type="ECO:0000313" key="2">
    <source>
        <dbReference type="Proteomes" id="UP000293483"/>
    </source>
</evidence>
<sequence>MPEYTPPTGLHADLNFKDELKPASSHRLVLNFGAADFAYARIKLRTRLRISAQSTNERPADSRGTARIKVKTSIKIQITSSFDINHVLGVALGLNNRFRQAAACLGIIKTPWSKSTLRVSNEALFLGSGLLIATSPAIKFDQANLLFASVRFAHEQATGLSAQLNLDWGENKRLRVTQSSVFEQAEKLHIQRAFDWVELVRKRKQFTYSHEVAQVFEKQFSFEWDEGLEFITASDIAWEKAKAIHYRKHPVQPWPQPEIPEYIGSTDLNFICLCHEMDSHNIVLNFGSDECIPAIPNKNWWHIMNNLSVTRLDNGEEIRALDGNYSTDRNSWCWSYSLTVPASEIVKLSSIDGQPVILRIMVNGNEHHMLLESRTRSRKFAQDAFNLTGRSQSALLDAPYAPTRSFLQENERTARQLCQAELDRVNSPIRLNWQLIDELSWILPVNSLSYSNLTPIAVIKMIAESAGGFVYSEKSGQVLTVKPKYKKTFWDSIAVNDYDRLIPLSITMSQTIDDALFPDYNGITLTNDRTGLTGQVKRTGTSADVLQETVNNPLFTLESMGGYGKSVLAKAGMVESHTLSMPVGSDVGECEPGELTAFDAEWWGISDSVAVSFTHAIVNQTVKVERVNHG</sequence>
<proteinExistence type="predicted"/>
<reference evidence="1 2" key="1">
    <citation type="submission" date="2019-02" db="EMBL/GenBank/DDBJ databases">
        <title>The Batch Genome Submission of Acinetobacter spp. strains.</title>
        <authorList>
            <person name="Qin J."/>
            <person name="Hu Y."/>
            <person name="Ye H."/>
            <person name="Wei L."/>
            <person name="Feng Y."/>
            <person name="Zong Z."/>
        </authorList>
    </citation>
    <scope>NUCLEOTIDE SEQUENCE [LARGE SCALE GENOMIC DNA]</scope>
    <source>
        <strain evidence="1 2">WCHABo060081</strain>
    </source>
</reference>
<dbReference type="Proteomes" id="UP000293483">
    <property type="component" value="Unassembled WGS sequence"/>
</dbReference>